<feature type="transmembrane region" description="Helical" evidence="2">
    <location>
        <begin position="1002"/>
        <end position="1029"/>
    </location>
</feature>
<name>A0ABW5PSE0_9BACI</name>
<dbReference type="InterPro" id="IPR001036">
    <property type="entry name" value="Acrflvin-R"/>
</dbReference>
<dbReference type="InterPro" id="IPR027463">
    <property type="entry name" value="AcrB_DN_DC_subdom"/>
</dbReference>
<evidence type="ECO:0000256" key="2">
    <source>
        <dbReference type="SAM" id="Phobius"/>
    </source>
</evidence>
<dbReference type="PANTHER" id="PTHR32063">
    <property type="match status" value="1"/>
</dbReference>
<comment type="caution">
    <text evidence="3">The sequence shown here is derived from an EMBL/GenBank/DDBJ whole genome shotgun (WGS) entry which is preliminary data.</text>
</comment>
<gene>
    <name evidence="3" type="ORF">ACFSTF_10790</name>
</gene>
<feature type="transmembrane region" description="Helical" evidence="2">
    <location>
        <begin position="13"/>
        <end position="31"/>
    </location>
</feature>
<feature type="transmembrane region" description="Helical" evidence="2">
    <location>
        <begin position="382"/>
        <end position="400"/>
    </location>
</feature>
<dbReference type="PRINTS" id="PR00702">
    <property type="entry name" value="ACRIFLAVINRP"/>
</dbReference>
<evidence type="ECO:0000313" key="3">
    <source>
        <dbReference type="EMBL" id="MFD2617791.1"/>
    </source>
</evidence>
<feature type="transmembrane region" description="Helical" evidence="2">
    <location>
        <begin position="485"/>
        <end position="512"/>
    </location>
</feature>
<dbReference type="Gene3D" id="3.30.70.1430">
    <property type="entry name" value="Multidrug efflux transporter AcrB pore domain"/>
    <property type="match status" value="2"/>
</dbReference>
<dbReference type="Pfam" id="PF00873">
    <property type="entry name" value="ACR_tran"/>
    <property type="match status" value="1"/>
</dbReference>
<keyword evidence="4" id="KW-1185">Reference proteome</keyword>
<dbReference type="PANTHER" id="PTHR32063:SF0">
    <property type="entry name" value="SWARMING MOTILITY PROTEIN SWRC"/>
    <property type="match status" value="1"/>
</dbReference>
<dbReference type="RefSeq" id="WP_141190279.1">
    <property type="nucleotide sequence ID" value="NZ_JBHUMR010000014.1"/>
</dbReference>
<dbReference type="Gene3D" id="3.30.70.1320">
    <property type="entry name" value="Multidrug efflux transporter AcrB pore domain like"/>
    <property type="match status" value="1"/>
</dbReference>
<proteinExistence type="predicted"/>
<keyword evidence="2" id="KW-0812">Transmembrane</keyword>
<dbReference type="Proteomes" id="UP001597458">
    <property type="component" value="Unassembled WGS sequence"/>
</dbReference>
<feature type="transmembrane region" description="Helical" evidence="2">
    <location>
        <begin position="357"/>
        <end position="376"/>
    </location>
</feature>
<reference evidence="4" key="1">
    <citation type="journal article" date="2019" name="Int. J. Syst. Evol. Microbiol.">
        <title>The Global Catalogue of Microorganisms (GCM) 10K type strain sequencing project: providing services to taxonomists for standard genome sequencing and annotation.</title>
        <authorList>
            <consortium name="The Broad Institute Genomics Platform"/>
            <consortium name="The Broad Institute Genome Sequencing Center for Infectious Disease"/>
            <person name="Wu L."/>
            <person name="Ma J."/>
        </authorList>
    </citation>
    <scope>NUCLEOTIDE SEQUENCE [LARGE SCALE GENOMIC DNA]</scope>
    <source>
        <strain evidence="4">TISTR 2241</strain>
    </source>
</reference>
<keyword evidence="2" id="KW-1133">Transmembrane helix</keyword>
<keyword evidence="2" id="KW-0472">Membrane</keyword>
<evidence type="ECO:0000313" key="4">
    <source>
        <dbReference type="Proteomes" id="UP001597458"/>
    </source>
</evidence>
<feature type="transmembrane region" description="Helical" evidence="2">
    <location>
        <begin position="873"/>
        <end position="892"/>
    </location>
</feature>
<accession>A0ABW5PSE0</accession>
<organism evidence="3 4">
    <name type="scientific">Terrilactibacillus laevilacticus</name>
    <dbReference type="NCBI Taxonomy" id="1380157"/>
    <lineage>
        <taxon>Bacteria</taxon>
        <taxon>Bacillati</taxon>
        <taxon>Bacillota</taxon>
        <taxon>Bacilli</taxon>
        <taxon>Bacillales</taxon>
        <taxon>Bacillaceae</taxon>
        <taxon>Terrilactibacillus</taxon>
    </lineage>
</organism>
<dbReference type="Gene3D" id="1.20.1640.10">
    <property type="entry name" value="Multidrug efflux transporter AcrB transmembrane domain"/>
    <property type="match status" value="2"/>
</dbReference>
<dbReference type="SUPFAM" id="SSF82866">
    <property type="entry name" value="Multidrug efflux transporter AcrB transmembrane domain"/>
    <property type="match status" value="2"/>
</dbReference>
<feature type="transmembrane region" description="Helical" evidence="2">
    <location>
        <begin position="458"/>
        <end position="479"/>
    </location>
</feature>
<dbReference type="SUPFAM" id="SSF82714">
    <property type="entry name" value="Multidrug efflux transporter AcrB TolC docking domain, DN and DC subdomains"/>
    <property type="match status" value="2"/>
</dbReference>
<dbReference type="Gene3D" id="3.30.2090.10">
    <property type="entry name" value="Multidrug efflux transporter AcrB TolC docking domain, DN and DC subdomains"/>
    <property type="match status" value="2"/>
</dbReference>
<protein>
    <submittedName>
        <fullName evidence="3">Efflux RND transporter permease subunit</fullName>
    </submittedName>
</protein>
<dbReference type="SUPFAM" id="SSF82693">
    <property type="entry name" value="Multidrug efflux transporter AcrB pore domain, PN1, PN2, PC1 and PC2 subdomains"/>
    <property type="match status" value="2"/>
</dbReference>
<dbReference type="EMBL" id="JBHUMR010000014">
    <property type="protein sequence ID" value="MFD2617791.1"/>
    <property type="molecule type" value="Genomic_DNA"/>
</dbReference>
<dbReference type="Gene3D" id="3.30.70.1440">
    <property type="entry name" value="Multidrug efflux transporter AcrB pore domain"/>
    <property type="match status" value="1"/>
</dbReference>
<feature type="region of interest" description="Disordered" evidence="1">
    <location>
        <begin position="249"/>
        <end position="273"/>
    </location>
</feature>
<evidence type="ECO:0000256" key="1">
    <source>
        <dbReference type="SAM" id="MobiDB-lite"/>
    </source>
</evidence>
<feature type="transmembrane region" description="Helical" evidence="2">
    <location>
        <begin position="899"/>
        <end position="919"/>
    </location>
</feature>
<feature type="transmembrane region" description="Helical" evidence="2">
    <location>
        <begin position="925"/>
        <end position="950"/>
    </location>
</feature>
<feature type="transmembrane region" description="Helical" evidence="2">
    <location>
        <begin position="971"/>
        <end position="990"/>
    </location>
</feature>
<feature type="transmembrane region" description="Helical" evidence="2">
    <location>
        <begin position="548"/>
        <end position="573"/>
    </location>
</feature>
<sequence>MKSIINFSTKNKYALWLLTIIVVVAGLYSGSKMKMETMPNMSFPVLTITTMYPGGTPTDIDEKITTPIEQRVSHLSGVENVSSTTNANVSSIQVEYNYDTDMDKAVTDVKETVDKIDLPDNVEKPNVSKINFNAFPVLSVSVSNKNASLSELTSKVEDDLVPTLEGIDGISTVTVSGQEQRQVLLTFNDKKLRQYGLTQDTVTNMIKGAKVSAPLGLYTIGNQEQSLAVNGDINTLHDLENIEIPVQGQMQQTQGAGQGQMQGQGASQSQVKPTQLPTVTLKDVAKLKLDKKAESISRTNGQESIGVSIVKADDANTVDVVKEAKAKLKKFSKDNSGIHTVNMYDQAKPIQDSVKTMIEKAILGAIFAVIIILLFLRNIRSTIISVFSIPLSLLMSLIVLKQMDVTLNIMTLGAMTVAIGRVVDDSIVVIENIYRRLTLSTEKLKGTELIREATREMFIPIMSSTIVTIAVFLPMALVSGVVGQIFLPFALTIVCSLLASLLVAITIVPMLADSLFKNGVKKAKEHKETGKLSSFYKRVLNGALNHKLITFGVAILALIGSLFLVPKIGFSFLASDSEKMLTLTYNPDPGERLSDVRDVALKAEKYLEDNKYMTKMQYSVGGENPMNPAASNQALFYVMYKKDTPNFDKLADKTMKDLAKISNKGKWGQEDMGGGTSGSNNTLTLYVYGDSMEQIKPIVEQVESKMKQQKDLTNIDSSLSEAYNQFNLVVDKDKLSQLGLTAGQVAGALANTGESQALTTIEQNGKELNVYVQNAKTSYKDINDVMSKTLTSPLGMEVPIKDVVKVEKGKTANSLTKRNGKFSAQVSAKVTSADVSRATSDLKAKVDKIKTPNHASISFGGVTEQMNESFSQLGMAILAAIAIVYFVLVVTFGGGLAPFAILFSLPFTIIGGLIALFISGETISVSAMIGVLMLIGIVVTNAIVLIDRVIHMERAGLPTREALLEAGATRLRPILMTAIATIGALIPLAIGAEGSGGLISKGLGVTVIGGITSSTLLTLVVVPIVYEFLMKMSHRKGKKKKAIEE</sequence>